<dbReference type="InterPro" id="IPR052923">
    <property type="entry name" value="UPF0718"/>
</dbReference>
<evidence type="ECO:0000313" key="8">
    <source>
        <dbReference type="EMBL" id="TPW75642.1"/>
    </source>
</evidence>
<feature type="transmembrane region" description="Helical" evidence="7">
    <location>
        <begin position="54"/>
        <end position="74"/>
    </location>
</feature>
<organism evidence="8 9">
    <name type="scientific">Schumannella soli</name>
    <dbReference type="NCBI Taxonomy" id="2590779"/>
    <lineage>
        <taxon>Bacteria</taxon>
        <taxon>Bacillati</taxon>
        <taxon>Actinomycetota</taxon>
        <taxon>Actinomycetes</taxon>
        <taxon>Micrococcales</taxon>
        <taxon>Microbacteriaceae</taxon>
        <taxon>Schumannella</taxon>
    </lineage>
</organism>
<evidence type="ECO:0000256" key="2">
    <source>
        <dbReference type="ARBA" id="ARBA00006386"/>
    </source>
</evidence>
<evidence type="ECO:0000256" key="1">
    <source>
        <dbReference type="ARBA" id="ARBA00004651"/>
    </source>
</evidence>
<evidence type="ECO:0000256" key="4">
    <source>
        <dbReference type="ARBA" id="ARBA00022692"/>
    </source>
</evidence>
<feature type="transmembrane region" description="Helical" evidence="7">
    <location>
        <begin position="171"/>
        <end position="191"/>
    </location>
</feature>
<dbReference type="OrthoDB" id="9810876at2"/>
<proteinExistence type="inferred from homology"/>
<evidence type="ECO:0000256" key="5">
    <source>
        <dbReference type="ARBA" id="ARBA00022989"/>
    </source>
</evidence>
<comment type="similarity">
    <text evidence="2">Belongs to the UPF0718 family.</text>
</comment>
<dbReference type="PANTHER" id="PTHR34184:SF4">
    <property type="entry name" value="UPF0718 PROTEIN YCGR"/>
    <property type="match status" value="1"/>
</dbReference>
<evidence type="ECO:0000313" key="9">
    <source>
        <dbReference type="Proteomes" id="UP000316252"/>
    </source>
</evidence>
<name>A0A506Y111_9MICO</name>
<dbReference type="EMBL" id="VHQG01000002">
    <property type="protein sequence ID" value="TPW75642.1"/>
    <property type="molecule type" value="Genomic_DNA"/>
</dbReference>
<reference evidence="8 9" key="1">
    <citation type="submission" date="2019-06" db="EMBL/GenBank/DDBJ databases">
        <authorList>
            <person name="Li F."/>
        </authorList>
    </citation>
    <scope>NUCLEOTIDE SEQUENCE [LARGE SCALE GENOMIC DNA]</scope>
    <source>
        <strain evidence="8 9">10F1D-1</strain>
    </source>
</reference>
<dbReference type="PANTHER" id="PTHR34184">
    <property type="entry name" value="UPF0718 PROTEIN YCGR"/>
    <property type="match status" value="1"/>
</dbReference>
<dbReference type="AlphaFoldDB" id="A0A506Y111"/>
<comment type="caution">
    <text evidence="8">The sequence shown here is derived from an EMBL/GenBank/DDBJ whole genome shotgun (WGS) entry which is preliminary data.</text>
</comment>
<gene>
    <name evidence="8" type="ORF">FJ657_07100</name>
</gene>
<feature type="transmembrane region" description="Helical" evidence="7">
    <location>
        <begin position="313"/>
        <end position="334"/>
    </location>
</feature>
<feature type="transmembrane region" description="Helical" evidence="7">
    <location>
        <begin position="197"/>
        <end position="215"/>
    </location>
</feature>
<keyword evidence="5 7" id="KW-1133">Transmembrane helix</keyword>
<keyword evidence="9" id="KW-1185">Reference proteome</keyword>
<dbReference type="GO" id="GO:0005886">
    <property type="term" value="C:plasma membrane"/>
    <property type="evidence" value="ECO:0007669"/>
    <property type="project" value="UniProtKB-SubCell"/>
</dbReference>
<feature type="transmembrane region" description="Helical" evidence="7">
    <location>
        <begin position="285"/>
        <end position="306"/>
    </location>
</feature>
<dbReference type="InterPro" id="IPR005524">
    <property type="entry name" value="DUF318"/>
</dbReference>
<keyword evidence="4 7" id="KW-0812">Transmembrane</keyword>
<feature type="transmembrane region" description="Helical" evidence="7">
    <location>
        <begin position="258"/>
        <end position="279"/>
    </location>
</feature>
<dbReference type="Pfam" id="PF03773">
    <property type="entry name" value="ArsP_1"/>
    <property type="match status" value="1"/>
</dbReference>
<sequence>MTTTIRSEARARHPEDALFERPAYLRSVRSSAYPSRVVLTREPTVAPSRRRTPWRALVILAGILVVLIGVRVATPGSGISLTDIAQDFVTLSLSVVIESLPFVILGVLISTVVQLWVPDRWFFAVLPRNGLLRRGVLSLLGVLLPVCECGNVPLARGLVVRGLSVPEAMTFLLAAPILNPITIVTTVQAFGWSDGIVVWRVLGGFLIANAVGWLLTRHPDPDSLLTPDFRAACAAHAHDVDDRAHRLRRGAGMVTAEMSAVLPALFVGSALAGLIQVAISREALVALGGDPVLSVLALMTLAFVVAMCSNVDAFFVLSLGSTFSPGAIVAFLVFGPMIDVKMLALMRTTFTARTLVVVTAVVALAVAALGLGLNLAR</sequence>
<evidence type="ECO:0000256" key="7">
    <source>
        <dbReference type="SAM" id="Phobius"/>
    </source>
</evidence>
<keyword evidence="3" id="KW-1003">Cell membrane</keyword>
<evidence type="ECO:0000256" key="6">
    <source>
        <dbReference type="ARBA" id="ARBA00023136"/>
    </source>
</evidence>
<comment type="subcellular location">
    <subcellularLocation>
        <location evidence="1">Cell membrane</location>
        <topology evidence="1">Multi-pass membrane protein</topology>
    </subcellularLocation>
</comment>
<keyword evidence="6 7" id="KW-0472">Membrane</keyword>
<protein>
    <submittedName>
        <fullName evidence="8">Permease</fullName>
    </submittedName>
</protein>
<evidence type="ECO:0000256" key="3">
    <source>
        <dbReference type="ARBA" id="ARBA00022475"/>
    </source>
</evidence>
<accession>A0A506Y111</accession>
<dbReference type="Proteomes" id="UP000316252">
    <property type="component" value="Unassembled WGS sequence"/>
</dbReference>
<feature type="transmembrane region" description="Helical" evidence="7">
    <location>
        <begin position="95"/>
        <end position="117"/>
    </location>
</feature>
<feature type="transmembrane region" description="Helical" evidence="7">
    <location>
        <begin position="354"/>
        <end position="376"/>
    </location>
</feature>